<keyword evidence="6" id="KW-1185">Reference proteome</keyword>
<evidence type="ECO:0000313" key="5">
    <source>
        <dbReference type="EMBL" id="KAF7350293.1"/>
    </source>
</evidence>
<protein>
    <submittedName>
        <fullName evidence="5">AB hydrolase-1 domain-containing protein</fullName>
    </submittedName>
</protein>
<accession>A0A8H7CWV4</accession>
<dbReference type="InterPro" id="IPR051601">
    <property type="entry name" value="Serine_prot/Carboxylest_S33"/>
</dbReference>
<feature type="domain" description="AB hydrolase-1" evidence="4">
    <location>
        <begin position="98"/>
        <end position="269"/>
    </location>
</feature>
<evidence type="ECO:0000313" key="6">
    <source>
        <dbReference type="Proteomes" id="UP000620124"/>
    </source>
</evidence>
<dbReference type="GO" id="GO:0016787">
    <property type="term" value="F:hydrolase activity"/>
    <property type="evidence" value="ECO:0007669"/>
    <property type="project" value="UniProtKB-KW"/>
</dbReference>
<dbReference type="PANTHER" id="PTHR43248">
    <property type="entry name" value="2-SUCCINYL-6-HYDROXY-2,4-CYCLOHEXADIENE-1-CARBOXYLATE SYNTHASE"/>
    <property type="match status" value="1"/>
</dbReference>
<comment type="similarity">
    <text evidence="1">Belongs to the peptidase S33 family.</text>
</comment>
<dbReference type="InterPro" id="IPR000073">
    <property type="entry name" value="AB_hydrolase_1"/>
</dbReference>
<comment type="caution">
    <text evidence="5">The sequence shown here is derived from an EMBL/GenBank/DDBJ whole genome shotgun (WGS) entry which is preliminary data.</text>
</comment>
<dbReference type="EMBL" id="JACAZI010000010">
    <property type="protein sequence ID" value="KAF7350293.1"/>
    <property type="molecule type" value="Genomic_DNA"/>
</dbReference>
<name>A0A8H7CWV4_9AGAR</name>
<dbReference type="SUPFAM" id="SSF53474">
    <property type="entry name" value="alpha/beta-Hydrolases"/>
    <property type="match status" value="1"/>
</dbReference>
<gene>
    <name evidence="5" type="ORF">MVEN_01333300</name>
</gene>
<evidence type="ECO:0000256" key="3">
    <source>
        <dbReference type="SAM" id="SignalP"/>
    </source>
</evidence>
<evidence type="ECO:0000259" key="4">
    <source>
        <dbReference type="Pfam" id="PF00561"/>
    </source>
</evidence>
<dbReference type="AlphaFoldDB" id="A0A8H7CWV4"/>
<evidence type="ECO:0000256" key="1">
    <source>
        <dbReference type="ARBA" id="ARBA00010088"/>
    </source>
</evidence>
<evidence type="ECO:0000256" key="2">
    <source>
        <dbReference type="ARBA" id="ARBA00022801"/>
    </source>
</evidence>
<dbReference type="InterPro" id="IPR029058">
    <property type="entry name" value="AB_hydrolase_fold"/>
</dbReference>
<dbReference type="Gene3D" id="3.40.50.1820">
    <property type="entry name" value="alpha/beta hydrolase"/>
    <property type="match status" value="1"/>
</dbReference>
<dbReference type="Proteomes" id="UP000620124">
    <property type="component" value="Unassembled WGS sequence"/>
</dbReference>
<feature type="signal peptide" evidence="3">
    <location>
        <begin position="1"/>
        <end position="24"/>
    </location>
</feature>
<keyword evidence="3" id="KW-0732">Signal</keyword>
<feature type="chain" id="PRO_5034157350" evidence="3">
    <location>
        <begin position="25"/>
        <end position="583"/>
    </location>
</feature>
<organism evidence="5 6">
    <name type="scientific">Mycena venus</name>
    <dbReference type="NCBI Taxonomy" id="2733690"/>
    <lineage>
        <taxon>Eukaryota</taxon>
        <taxon>Fungi</taxon>
        <taxon>Dikarya</taxon>
        <taxon>Basidiomycota</taxon>
        <taxon>Agaricomycotina</taxon>
        <taxon>Agaricomycetes</taxon>
        <taxon>Agaricomycetidae</taxon>
        <taxon>Agaricales</taxon>
        <taxon>Marasmiineae</taxon>
        <taxon>Mycenaceae</taxon>
        <taxon>Mycena</taxon>
    </lineage>
</organism>
<dbReference type="PANTHER" id="PTHR43248:SF25">
    <property type="entry name" value="AB HYDROLASE-1 DOMAIN-CONTAINING PROTEIN-RELATED"/>
    <property type="match status" value="1"/>
</dbReference>
<sequence length="583" mass="63930">MAPITTRTKLLTFTIISLSSVVLADSDNFDWNSVSLNPYSYCPDYKISLAALSVTLCLTLLTDSSQVPLDYTFPAAGNASIAITRYPSNSSKSDYLGPVLLNPGGPGLSGVDYVVGVGADIATALGDEFDIVGFDPRGVSYSTPIVSWFKTEVERALWMPPSLSTVYPSLNESSEAVAQQWARAQVQGQFAAERNQDYMQHMTTDNIARDMLRITEAFGWEKLQYWGISYGSVLGSTFASMFPDKVGRLVVDGVLDMESWYSANLTSEMVDLDKALKIFADGCYAAGPENCAFYASSSAKISANISQLLDSVKTQPVPVMTLISYNVFGYTLLKNVIFDAFYTPYQLFAPLAQSLADLAKGNASTIYTMGVEVPHFECESNSTSSVPFHENTYEAGVTIACGDVGPVNDTVSQLQDFYSNAKNVSNSFADLVSNWRVWCSTFRSAQYELPIVSHRQYSRSRHTYFGCKEHRGSLPWICAVNVRRSCGMSPFLAFTQLSPDPNVQHTSVNAPSICVYGYLRQYFRNGTLPAIGTVCTPDNPLFPSSNSTDLSGRDLTSRSEMLHAGRAISDVYHRITSAHKSRV</sequence>
<dbReference type="OrthoDB" id="425534at2759"/>
<keyword evidence="2 5" id="KW-0378">Hydrolase</keyword>
<reference evidence="5" key="1">
    <citation type="submission" date="2020-05" db="EMBL/GenBank/DDBJ databases">
        <title>Mycena genomes resolve the evolution of fungal bioluminescence.</title>
        <authorList>
            <person name="Tsai I.J."/>
        </authorList>
    </citation>
    <scope>NUCLEOTIDE SEQUENCE</scope>
    <source>
        <strain evidence="5">CCC161011</strain>
    </source>
</reference>
<dbReference type="Pfam" id="PF00561">
    <property type="entry name" value="Abhydrolase_1"/>
    <property type="match status" value="1"/>
</dbReference>
<proteinExistence type="inferred from homology"/>